<evidence type="ECO:0000256" key="4">
    <source>
        <dbReference type="ARBA" id="ARBA00022553"/>
    </source>
</evidence>
<evidence type="ECO:0000256" key="7">
    <source>
        <dbReference type="ARBA" id="ARBA00022679"/>
    </source>
</evidence>
<sequence length="475" mass="51083">MNTDLYQLTMAAGYFAQGRHEAPAVFHLFFRKHPCGGAYAVLAGLADVVDFLREWHFSTEELSYLASLQRRDGQAMFPPEFLNYLAGMELSCDIDAPAEGSTVFAFAPILRVRGPLLQVQLLETVLLNLINFNTLVATKAARICSIAGDDPVLEFGLRRAQGLNGGLSASRSAYIGGCAGTSNVAAGLAYDIPVKGTHAHSWVMSFENETAAFEAYASTFPADSVLLVDTYDTLVGVKRAVTVARKLAEKGHQLLGIRLDSGDLARLSTAARDILNEAGLPEVKIVASNDLDEYAIRDLKAAGAAIDMWGVGTKLATAYDQPALGGVYKLAGLQLPGQPWRDTMKVSDQAVKTSIPGPQGVRRFFRDGRAVGDVIYHQALGCAREGVARQTLGGESLPTWARVDEGVDLLQPLFRSGQFVGELPSIHQTRAFAAAQLQQFAPEVLAIEQAVPYSVSLEQRLAATRARQSGALRAS</sequence>
<evidence type="ECO:0000313" key="14">
    <source>
        <dbReference type="Proteomes" id="UP000664417"/>
    </source>
</evidence>
<dbReference type="GO" id="GO:0034355">
    <property type="term" value="P:NAD+ biosynthetic process via the salvage pathway"/>
    <property type="evidence" value="ECO:0007669"/>
    <property type="project" value="TreeGrafter"/>
</dbReference>
<dbReference type="NCBIfam" id="TIGR01513">
    <property type="entry name" value="NAPRTase_put"/>
    <property type="match status" value="1"/>
</dbReference>
<dbReference type="Proteomes" id="UP000664417">
    <property type="component" value="Unassembled WGS sequence"/>
</dbReference>
<evidence type="ECO:0000256" key="5">
    <source>
        <dbReference type="ARBA" id="ARBA00022598"/>
    </source>
</evidence>
<dbReference type="PANTHER" id="PTHR11098:SF1">
    <property type="entry name" value="NICOTINATE PHOSPHORIBOSYLTRANSFERASE"/>
    <property type="match status" value="1"/>
</dbReference>
<reference evidence="13" key="1">
    <citation type="submission" date="2021-03" db="EMBL/GenBank/DDBJ databases">
        <authorList>
            <person name="Wang G."/>
        </authorList>
    </citation>
    <scope>NUCLEOTIDE SEQUENCE</scope>
    <source>
        <strain evidence="13">KCTC 12899</strain>
    </source>
</reference>
<dbReference type="Gene3D" id="3.20.20.70">
    <property type="entry name" value="Aldolase class I"/>
    <property type="match status" value="1"/>
</dbReference>
<dbReference type="Pfam" id="PF17767">
    <property type="entry name" value="NAPRTase_N"/>
    <property type="match status" value="1"/>
</dbReference>
<feature type="domain" description="Nicotinate/nicotinamide phosphoribosyltransferase" evidence="10">
    <location>
        <begin position="154"/>
        <end position="328"/>
    </location>
</feature>
<evidence type="ECO:0000256" key="6">
    <source>
        <dbReference type="ARBA" id="ARBA00022642"/>
    </source>
</evidence>
<dbReference type="CDD" id="cd01570">
    <property type="entry name" value="NAPRTase_A"/>
    <property type="match status" value="1"/>
</dbReference>
<dbReference type="EC" id="6.3.4.21" evidence="3 9"/>
<evidence type="ECO:0000313" key="13">
    <source>
        <dbReference type="EMBL" id="MBO1320710.1"/>
    </source>
</evidence>
<evidence type="ECO:0000256" key="1">
    <source>
        <dbReference type="ARBA" id="ARBA00004952"/>
    </source>
</evidence>
<comment type="caution">
    <text evidence="13">The sequence shown here is derived from an EMBL/GenBank/DDBJ whole genome shotgun (WGS) entry which is preliminary data.</text>
</comment>
<evidence type="ECO:0000256" key="9">
    <source>
        <dbReference type="RuleBase" id="RU365100"/>
    </source>
</evidence>
<dbReference type="GO" id="GO:0004516">
    <property type="term" value="F:nicotinate phosphoribosyltransferase activity"/>
    <property type="evidence" value="ECO:0007669"/>
    <property type="project" value="UniProtKB-UniRule"/>
</dbReference>
<protein>
    <recommendedName>
        <fullName evidence="3 9">Nicotinate phosphoribosyltransferase</fullName>
        <ecNumber evidence="3 9">6.3.4.21</ecNumber>
    </recommendedName>
</protein>
<dbReference type="InterPro" id="IPR036068">
    <property type="entry name" value="Nicotinate_pribotase-like_C"/>
</dbReference>
<dbReference type="FunFam" id="3.20.20.70:FF:000076">
    <property type="entry name" value="Nicotinate phosphoribosyltransferase"/>
    <property type="match status" value="1"/>
</dbReference>
<dbReference type="AlphaFoldDB" id="A0A8J7QMH3"/>
<evidence type="ECO:0000256" key="2">
    <source>
        <dbReference type="ARBA" id="ARBA00010897"/>
    </source>
</evidence>
<dbReference type="InterPro" id="IPR013785">
    <property type="entry name" value="Aldolase_TIM"/>
</dbReference>
<dbReference type="RefSeq" id="WP_207860665.1">
    <property type="nucleotide sequence ID" value="NZ_JAFREP010000019.1"/>
</dbReference>
<accession>A0A8J7QMH3</accession>
<dbReference type="SUPFAM" id="SSF54675">
    <property type="entry name" value="Nicotinate/Quinolinate PRTase N-terminal domain-like"/>
    <property type="match status" value="1"/>
</dbReference>
<comment type="pathway">
    <text evidence="1 9">Cofactor biosynthesis; NAD(+) biosynthesis; nicotinate D-ribonucleotide from nicotinate: step 1/1.</text>
</comment>
<name>A0A8J7QMH3_9BACT</name>
<evidence type="ECO:0000256" key="8">
    <source>
        <dbReference type="ARBA" id="ARBA00048668"/>
    </source>
</evidence>
<dbReference type="Pfam" id="PF17956">
    <property type="entry name" value="NAPRTase_C"/>
    <property type="match status" value="1"/>
</dbReference>
<comment type="similarity">
    <text evidence="2 9">Belongs to the NAPRTase family.</text>
</comment>
<keyword evidence="7 9" id="KW-0808">Transferase</keyword>
<dbReference type="NCBIfam" id="NF006695">
    <property type="entry name" value="PRK09243.1-2"/>
    <property type="match status" value="1"/>
</dbReference>
<feature type="domain" description="Nicotinate phosphoribosyltransferase N-terminal" evidence="11">
    <location>
        <begin position="1"/>
        <end position="131"/>
    </location>
</feature>
<dbReference type="PIRSF" id="PIRSF000484">
    <property type="entry name" value="NAPRT"/>
    <property type="match status" value="1"/>
</dbReference>
<dbReference type="InterPro" id="IPR007229">
    <property type="entry name" value="Nic_PRibTrfase-Fam"/>
</dbReference>
<keyword evidence="6 9" id="KW-0662">Pyridine nucleotide biosynthesis</keyword>
<dbReference type="Pfam" id="PF04095">
    <property type="entry name" value="NAPRTase"/>
    <property type="match status" value="1"/>
</dbReference>
<dbReference type="PANTHER" id="PTHR11098">
    <property type="entry name" value="NICOTINATE PHOSPHORIBOSYLTRANSFERASE"/>
    <property type="match status" value="1"/>
</dbReference>
<gene>
    <name evidence="13" type="ORF">J3U88_19685</name>
</gene>
<proteinExistence type="inferred from homology"/>
<dbReference type="InterPro" id="IPR040727">
    <property type="entry name" value="NAPRTase_N"/>
</dbReference>
<feature type="domain" description="Nicotinate phosphoribosyltransferase C-terminal" evidence="12">
    <location>
        <begin position="407"/>
        <end position="463"/>
    </location>
</feature>
<dbReference type="Gene3D" id="3.20.140.10">
    <property type="entry name" value="nicotinate phosphoribosyltransferase"/>
    <property type="match status" value="1"/>
</dbReference>
<dbReference type="EMBL" id="JAFREP010000019">
    <property type="protein sequence ID" value="MBO1320710.1"/>
    <property type="molecule type" value="Genomic_DNA"/>
</dbReference>
<dbReference type="UniPathway" id="UPA00253">
    <property type="reaction ID" value="UER00457"/>
</dbReference>
<evidence type="ECO:0000259" key="11">
    <source>
        <dbReference type="Pfam" id="PF17767"/>
    </source>
</evidence>
<keyword evidence="4" id="KW-0597">Phosphoprotein</keyword>
<dbReference type="InterPro" id="IPR041619">
    <property type="entry name" value="NAPRTase_C"/>
</dbReference>
<dbReference type="SUPFAM" id="SSF51690">
    <property type="entry name" value="Nicotinate/Quinolinate PRTase C-terminal domain-like"/>
    <property type="match status" value="1"/>
</dbReference>
<dbReference type="GO" id="GO:0047280">
    <property type="term" value="F:nicotinamide phosphoribosyltransferase activity"/>
    <property type="evidence" value="ECO:0007669"/>
    <property type="project" value="UniProtKB-ARBA"/>
</dbReference>
<evidence type="ECO:0000259" key="12">
    <source>
        <dbReference type="Pfam" id="PF17956"/>
    </source>
</evidence>
<dbReference type="NCBIfam" id="NF009131">
    <property type="entry name" value="PRK12484.1"/>
    <property type="match status" value="1"/>
</dbReference>
<dbReference type="InterPro" id="IPR006405">
    <property type="entry name" value="Nic_PRibTrfase_pncB"/>
</dbReference>
<keyword evidence="13" id="KW-0328">Glycosyltransferase</keyword>
<evidence type="ECO:0000259" key="10">
    <source>
        <dbReference type="Pfam" id="PF04095"/>
    </source>
</evidence>
<comment type="function">
    <text evidence="9">Catalyzes the first step in the biosynthesis of NAD from nicotinic acid, the ATP-dependent synthesis of beta-nicotinate D-ribonucleotide from nicotinate and 5-phospho-D-ribose 1-phosphate.</text>
</comment>
<comment type="catalytic activity">
    <reaction evidence="8 9">
        <text>5-phospho-alpha-D-ribose 1-diphosphate + nicotinate + ATP + H2O = nicotinate beta-D-ribonucleotide + ADP + phosphate + diphosphate</text>
        <dbReference type="Rhea" id="RHEA:36163"/>
        <dbReference type="ChEBI" id="CHEBI:15377"/>
        <dbReference type="ChEBI" id="CHEBI:30616"/>
        <dbReference type="ChEBI" id="CHEBI:32544"/>
        <dbReference type="ChEBI" id="CHEBI:33019"/>
        <dbReference type="ChEBI" id="CHEBI:43474"/>
        <dbReference type="ChEBI" id="CHEBI:57502"/>
        <dbReference type="ChEBI" id="CHEBI:58017"/>
        <dbReference type="ChEBI" id="CHEBI:456216"/>
        <dbReference type="EC" id="6.3.4.21"/>
    </reaction>
</comment>
<keyword evidence="14" id="KW-1185">Reference proteome</keyword>
<dbReference type="InterPro" id="IPR041525">
    <property type="entry name" value="N/Namide_PRibTrfase"/>
</dbReference>
<comment type="PTM">
    <text evidence="9">Transiently phosphorylated on a His residue during the reaction cycle. Phosphorylation strongly increases the affinity for substrates and increases the rate of nicotinate D-ribonucleotide production. Dephosphorylation regenerates the low-affinity form of the enzyme, leading to product release.</text>
</comment>
<organism evidence="13 14">
    <name type="scientific">Acanthopleuribacter pedis</name>
    <dbReference type="NCBI Taxonomy" id="442870"/>
    <lineage>
        <taxon>Bacteria</taxon>
        <taxon>Pseudomonadati</taxon>
        <taxon>Acidobacteriota</taxon>
        <taxon>Holophagae</taxon>
        <taxon>Acanthopleuribacterales</taxon>
        <taxon>Acanthopleuribacteraceae</taxon>
        <taxon>Acanthopleuribacter</taxon>
    </lineage>
</organism>
<keyword evidence="5 9" id="KW-0436">Ligase</keyword>
<dbReference type="GO" id="GO:0005829">
    <property type="term" value="C:cytosol"/>
    <property type="evidence" value="ECO:0007669"/>
    <property type="project" value="TreeGrafter"/>
</dbReference>
<evidence type="ECO:0000256" key="3">
    <source>
        <dbReference type="ARBA" id="ARBA00013236"/>
    </source>
</evidence>